<comment type="caution">
    <text evidence="1">The sequence shown here is derived from an EMBL/GenBank/DDBJ whole genome shotgun (WGS) entry which is preliminary data.</text>
</comment>
<proteinExistence type="predicted"/>
<gene>
    <name evidence="1" type="ORF">ACFSKW_12980</name>
</gene>
<name>A0ABW4STV9_9ACTN</name>
<reference evidence="2" key="1">
    <citation type="journal article" date="2019" name="Int. J. Syst. Evol. Microbiol.">
        <title>The Global Catalogue of Microorganisms (GCM) 10K type strain sequencing project: providing services to taxonomists for standard genome sequencing and annotation.</title>
        <authorList>
            <consortium name="The Broad Institute Genomics Platform"/>
            <consortium name="The Broad Institute Genome Sequencing Center for Infectious Disease"/>
            <person name="Wu L."/>
            <person name="Ma J."/>
        </authorList>
    </citation>
    <scope>NUCLEOTIDE SEQUENCE [LARGE SCALE GENOMIC DNA]</scope>
    <source>
        <strain evidence="2">ICMP 6774ER</strain>
    </source>
</reference>
<sequence length="50" mass="5469">MIVTNGYCEGGCVERVALRQPQQHQQQPVEVVRQAPVAMPQPPGVRVLSS</sequence>
<evidence type="ECO:0000313" key="2">
    <source>
        <dbReference type="Proteomes" id="UP001597368"/>
    </source>
</evidence>
<accession>A0ABW4STV9</accession>
<evidence type="ECO:0000313" key="1">
    <source>
        <dbReference type="EMBL" id="MFD1932389.1"/>
    </source>
</evidence>
<organism evidence="1 2">
    <name type="scientific">Nonomuraea mangrovi</name>
    <dbReference type="NCBI Taxonomy" id="2316207"/>
    <lineage>
        <taxon>Bacteria</taxon>
        <taxon>Bacillati</taxon>
        <taxon>Actinomycetota</taxon>
        <taxon>Actinomycetes</taxon>
        <taxon>Streptosporangiales</taxon>
        <taxon>Streptosporangiaceae</taxon>
        <taxon>Nonomuraea</taxon>
    </lineage>
</organism>
<dbReference type="EMBL" id="JBHUFV010000020">
    <property type="protein sequence ID" value="MFD1932389.1"/>
    <property type="molecule type" value="Genomic_DNA"/>
</dbReference>
<keyword evidence="2" id="KW-1185">Reference proteome</keyword>
<dbReference type="Proteomes" id="UP001597368">
    <property type="component" value="Unassembled WGS sequence"/>
</dbReference>
<dbReference type="RefSeq" id="WP_379572449.1">
    <property type="nucleotide sequence ID" value="NZ_JBHUFV010000020.1"/>
</dbReference>
<protein>
    <submittedName>
        <fullName evidence="1">Uncharacterized protein</fullName>
    </submittedName>
</protein>